<feature type="compositionally biased region" description="Gly residues" evidence="1">
    <location>
        <begin position="49"/>
        <end position="61"/>
    </location>
</feature>
<protein>
    <submittedName>
        <fullName evidence="2">Uncharacterized protein</fullName>
    </submittedName>
</protein>
<dbReference type="EMBL" id="AUSU01005433">
    <property type="protein sequence ID" value="EPS63518.1"/>
    <property type="molecule type" value="Genomic_DNA"/>
</dbReference>
<evidence type="ECO:0000313" key="3">
    <source>
        <dbReference type="Proteomes" id="UP000015453"/>
    </source>
</evidence>
<reference evidence="2 3" key="1">
    <citation type="journal article" date="2013" name="BMC Genomics">
        <title>The miniature genome of a carnivorous plant Genlisea aurea contains a low number of genes and short non-coding sequences.</title>
        <authorList>
            <person name="Leushkin E.V."/>
            <person name="Sutormin R.A."/>
            <person name="Nabieva E.R."/>
            <person name="Penin A.A."/>
            <person name="Kondrashov A.S."/>
            <person name="Logacheva M.D."/>
        </authorList>
    </citation>
    <scope>NUCLEOTIDE SEQUENCE [LARGE SCALE GENOMIC DNA]</scope>
</reference>
<dbReference type="Proteomes" id="UP000015453">
    <property type="component" value="Unassembled WGS sequence"/>
</dbReference>
<keyword evidence="3" id="KW-1185">Reference proteome</keyword>
<name>S8DKY7_9LAMI</name>
<organism evidence="2 3">
    <name type="scientific">Genlisea aurea</name>
    <dbReference type="NCBI Taxonomy" id="192259"/>
    <lineage>
        <taxon>Eukaryota</taxon>
        <taxon>Viridiplantae</taxon>
        <taxon>Streptophyta</taxon>
        <taxon>Embryophyta</taxon>
        <taxon>Tracheophyta</taxon>
        <taxon>Spermatophyta</taxon>
        <taxon>Magnoliopsida</taxon>
        <taxon>eudicotyledons</taxon>
        <taxon>Gunneridae</taxon>
        <taxon>Pentapetalae</taxon>
        <taxon>asterids</taxon>
        <taxon>lamiids</taxon>
        <taxon>Lamiales</taxon>
        <taxon>Lentibulariaceae</taxon>
        <taxon>Genlisea</taxon>
    </lineage>
</organism>
<sequence>MDFISNIVKGHKHPSSEDQPEDTSTYGETPAAGNFDGGYKTPTSDDTSFGGGTADGGGYGGDDSYKSDDTVASDFPSGGGGASTEETQVVVGDSYSDYPSDEAAGKSQGYSDNPGSYSADAGGGDYAGDVSYSDGGAPGGVYSSRVSEDIVNDPQSGEYGGDSGGRYSGNDY</sequence>
<comment type="caution">
    <text evidence="2">The sequence shown here is derived from an EMBL/GenBank/DDBJ whole genome shotgun (WGS) entry which is preliminary data.</text>
</comment>
<evidence type="ECO:0000313" key="2">
    <source>
        <dbReference type="EMBL" id="EPS63518.1"/>
    </source>
</evidence>
<proteinExistence type="predicted"/>
<dbReference type="AlphaFoldDB" id="S8DKY7"/>
<evidence type="ECO:0000256" key="1">
    <source>
        <dbReference type="SAM" id="MobiDB-lite"/>
    </source>
</evidence>
<feature type="region of interest" description="Disordered" evidence="1">
    <location>
        <begin position="1"/>
        <end position="172"/>
    </location>
</feature>
<feature type="compositionally biased region" description="Gly residues" evidence="1">
    <location>
        <begin position="158"/>
        <end position="172"/>
    </location>
</feature>
<gene>
    <name evidence="2" type="ORF">M569_11267</name>
</gene>
<accession>S8DKY7</accession>